<dbReference type="SUPFAM" id="SSF141523">
    <property type="entry name" value="L,D-transpeptidase catalytic domain-like"/>
    <property type="match status" value="1"/>
</dbReference>
<sequence length="241" mass="25373">MRARAALAAAVAAVLAAAALPAVGAATAATPAPRLSVPGYRATFAFVDRATVARSRPGRGGRVVGRLTLRTGDGTDELVGVLAQRRVAGQAWLRVQLPIRPTGATGWILRSAVGELRSVPTWLRISRRRLRATLVRNGRIVFTAPIGIGAPGRPTPSGTFYVRDRLVPRDPSGLYGPVAFGTSAHSDVLTDWPGGGYIGIHGTDEPQLIPGRVSHGCVRMRNADILRLDQLMPVGTAVTIS</sequence>
<keyword evidence="5 6" id="KW-0961">Cell wall biogenesis/degradation</keyword>
<evidence type="ECO:0000259" key="8">
    <source>
        <dbReference type="PROSITE" id="PS52029"/>
    </source>
</evidence>
<dbReference type="RefSeq" id="WP_254572969.1">
    <property type="nucleotide sequence ID" value="NZ_CP098502.1"/>
</dbReference>
<dbReference type="InterPro" id="IPR005490">
    <property type="entry name" value="LD_TPept_cat_dom"/>
</dbReference>
<dbReference type="PANTHER" id="PTHR30582">
    <property type="entry name" value="L,D-TRANSPEPTIDASE"/>
    <property type="match status" value="1"/>
</dbReference>
<feature type="signal peptide" evidence="7">
    <location>
        <begin position="1"/>
        <end position="28"/>
    </location>
</feature>
<evidence type="ECO:0000256" key="6">
    <source>
        <dbReference type="PROSITE-ProRule" id="PRU01373"/>
    </source>
</evidence>
<protein>
    <submittedName>
        <fullName evidence="9">L,D-transpeptidase</fullName>
    </submittedName>
</protein>
<feature type="domain" description="L,D-TPase catalytic" evidence="8">
    <location>
        <begin position="121"/>
        <end position="241"/>
    </location>
</feature>
<evidence type="ECO:0000256" key="4">
    <source>
        <dbReference type="ARBA" id="ARBA00022984"/>
    </source>
</evidence>
<keyword evidence="2" id="KW-0808">Transferase</keyword>
<feature type="active site" description="Nucleophile" evidence="6">
    <location>
        <position position="217"/>
    </location>
</feature>
<comment type="pathway">
    <text evidence="1 6">Cell wall biogenesis; peptidoglycan biosynthesis.</text>
</comment>
<dbReference type="Proteomes" id="UP001056035">
    <property type="component" value="Chromosome"/>
</dbReference>
<proteinExistence type="predicted"/>
<evidence type="ECO:0000313" key="10">
    <source>
        <dbReference type="Proteomes" id="UP001056035"/>
    </source>
</evidence>
<reference evidence="9 10" key="1">
    <citation type="submission" date="2022-06" db="EMBL/GenBank/DDBJ databases">
        <title>Paraconexibacter antarcticus.</title>
        <authorList>
            <person name="Kim C.S."/>
        </authorList>
    </citation>
    <scope>NUCLEOTIDE SEQUENCE [LARGE SCALE GENOMIC DNA]</scope>
    <source>
        <strain evidence="9 10">02-257</strain>
    </source>
</reference>
<gene>
    <name evidence="9" type="ORF">NBH00_08840</name>
</gene>
<keyword evidence="7" id="KW-0732">Signal</keyword>
<dbReference type="InterPro" id="IPR038063">
    <property type="entry name" value="Transpep_catalytic_dom"/>
</dbReference>
<dbReference type="EMBL" id="CP098502">
    <property type="protein sequence ID" value="UTI66298.1"/>
    <property type="molecule type" value="Genomic_DNA"/>
</dbReference>
<evidence type="ECO:0000256" key="2">
    <source>
        <dbReference type="ARBA" id="ARBA00022679"/>
    </source>
</evidence>
<evidence type="ECO:0000256" key="1">
    <source>
        <dbReference type="ARBA" id="ARBA00004752"/>
    </source>
</evidence>
<dbReference type="PROSITE" id="PS52029">
    <property type="entry name" value="LD_TPASE"/>
    <property type="match status" value="1"/>
</dbReference>
<dbReference type="CDD" id="cd16913">
    <property type="entry name" value="YkuD_like"/>
    <property type="match status" value="1"/>
</dbReference>
<name>A0ABY5DY83_9ACTN</name>
<accession>A0ABY5DY83</accession>
<feature type="chain" id="PRO_5045306892" evidence="7">
    <location>
        <begin position="29"/>
        <end position="241"/>
    </location>
</feature>
<evidence type="ECO:0000256" key="7">
    <source>
        <dbReference type="SAM" id="SignalP"/>
    </source>
</evidence>
<organism evidence="9 10">
    <name type="scientific">Paraconexibacter antarcticus</name>
    <dbReference type="NCBI Taxonomy" id="2949664"/>
    <lineage>
        <taxon>Bacteria</taxon>
        <taxon>Bacillati</taxon>
        <taxon>Actinomycetota</taxon>
        <taxon>Thermoleophilia</taxon>
        <taxon>Solirubrobacterales</taxon>
        <taxon>Paraconexibacteraceae</taxon>
        <taxon>Paraconexibacter</taxon>
    </lineage>
</organism>
<keyword evidence="10" id="KW-1185">Reference proteome</keyword>
<keyword evidence="3 6" id="KW-0133">Cell shape</keyword>
<dbReference type="Pfam" id="PF03734">
    <property type="entry name" value="YkuD"/>
    <property type="match status" value="1"/>
</dbReference>
<evidence type="ECO:0000256" key="5">
    <source>
        <dbReference type="ARBA" id="ARBA00023316"/>
    </source>
</evidence>
<dbReference type="PANTHER" id="PTHR30582:SF2">
    <property type="entry name" value="L,D-TRANSPEPTIDASE YCIB-RELATED"/>
    <property type="match status" value="1"/>
</dbReference>
<dbReference type="InterPro" id="IPR050979">
    <property type="entry name" value="LD-transpeptidase"/>
</dbReference>
<evidence type="ECO:0000256" key="3">
    <source>
        <dbReference type="ARBA" id="ARBA00022960"/>
    </source>
</evidence>
<feature type="active site" description="Proton donor/acceptor" evidence="6">
    <location>
        <position position="201"/>
    </location>
</feature>
<evidence type="ECO:0000313" key="9">
    <source>
        <dbReference type="EMBL" id="UTI66298.1"/>
    </source>
</evidence>
<keyword evidence="4 6" id="KW-0573">Peptidoglycan synthesis</keyword>
<dbReference type="Gene3D" id="2.40.440.10">
    <property type="entry name" value="L,D-transpeptidase catalytic domain-like"/>
    <property type="match status" value="1"/>
</dbReference>